<keyword evidence="1" id="KW-0812">Transmembrane</keyword>
<evidence type="ECO:0008006" key="4">
    <source>
        <dbReference type="Google" id="ProtNLM"/>
    </source>
</evidence>
<sequence>MLLILFFLTLLIGIIPLIILFLKKKQFRTAYGIVPFIWLTAIATLYELIGTVILRINTNYWFQVYTLLEFTAIYWYYLKVLGHKSRKSLKISLFIWSTVFIISFLFWDRSNKATALAINSCSISLFVFFFTFSYLKGLLENTAKDFWKASSFIFVAGFSIYYGSTILLFVFSQLLFEIGKYNYWSVNIFATLFLRTFLILGVWRMK</sequence>
<keyword evidence="1" id="KW-1133">Transmembrane helix</keyword>
<gene>
    <name evidence="2" type="ORF">NCTC13532_00562</name>
</gene>
<feature type="transmembrane region" description="Helical" evidence="1">
    <location>
        <begin position="6"/>
        <end position="22"/>
    </location>
</feature>
<proteinExistence type="predicted"/>
<evidence type="ECO:0000313" key="3">
    <source>
        <dbReference type="Proteomes" id="UP000254282"/>
    </source>
</evidence>
<protein>
    <recommendedName>
        <fullName evidence="4">YhhN-like protein</fullName>
    </recommendedName>
</protein>
<evidence type="ECO:0000256" key="1">
    <source>
        <dbReference type="SAM" id="Phobius"/>
    </source>
</evidence>
<accession>A0A381FBN2</accession>
<keyword evidence="1" id="KW-0472">Membrane</keyword>
<feature type="transmembrane region" description="Helical" evidence="1">
    <location>
        <begin position="29"/>
        <end position="54"/>
    </location>
</feature>
<feature type="transmembrane region" description="Helical" evidence="1">
    <location>
        <begin position="60"/>
        <end position="77"/>
    </location>
</feature>
<reference evidence="2 3" key="1">
    <citation type="submission" date="2018-06" db="EMBL/GenBank/DDBJ databases">
        <authorList>
            <consortium name="Pathogen Informatics"/>
            <person name="Doyle S."/>
        </authorList>
    </citation>
    <scope>NUCLEOTIDE SEQUENCE [LARGE SCALE GENOMIC DNA]</scope>
    <source>
        <strain evidence="2 3">NCTC13532</strain>
    </source>
</reference>
<feature type="transmembrane region" description="Helical" evidence="1">
    <location>
        <begin position="113"/>
        <end position="135"/>
    </location>
</feature>
<dbReference type="EMBL" id="UFVR01000004">
    <property type="protein sequence ID" value="SUX43955.1"/>
    <property type="molecule type" value="Genomic_DNA"/>
</dbReference>
<feature type="transmembrane region" description="Helical" evidence="1">
    <location>
        <begin position="147"/>
        <end position="171"/>
    </location>
</feature>
<dbReference type="Proteomes" id="UP000254282">
    <property type="component" value="Unassembled WGS sequence"/>
</dbReference>
<dbReference type="RefSeq" id="WP_147293556.1">
    <property type="nucleotide sequence ID" value="NZ_UFVR01000004.1"/>
</dbReference>
<name>A0A381FBN2_9FLAO</name>
<evidence type="ECO:0000313" key="2">
    <source>
        <dbReference type="EMBL" id="SUX43955.1"/>
    </source>
</evidence>
<feature type="transmembrane region" description="Helical" evidence="1">
    <location>
        <begin position="183"/>
        <end position="203"/>
    </location>
</feature>
<organism evidence="2 3">
    <name type="scientific">Chryseobacterium indoltheticum</name>
    <dbReference type="NCBI Taxonomy" id="254"/>
    <lineage>
        <taxon>Bacteria</taxon>
        <taxon>Pseudomonadati</taxon>
        <taxon>Bacteroidota</taxon>
        <taxon>Flavobacteriia</taxon>
        <taxon>Flavobacteriales</taxon>
        <taxon>Weeksellaceae</taxon>
        <taxon>Chryseobacterium group</taxon>
        <taxon>Chryseobacterium</taxon>
    </lineage>
</organism>
<feature type="transmembrane region" description="Helical" evidence="1">
    <location>
        <begin position="89"/>
        <end position="107"/>
    </location>
</feature>
<dbReference type="AlphaFoldDB" id="A0A381FBN2"/>